<dbReference type="SUPFAM" id="SSF54285">
    <property type="entry name" value="MoaD/ThiS"/>
    <property type="match status" value="1"/>
</dbReference>
<reference evidence="3 4" key="1">
    <citation type="submission" date="2019-06" db="EMBL/GenBank/DDBJ databases">
        <title>Genomic Encyclopedia of Archaeal and Bacterial Type Strains, Phase II (KMG-II): from individual species to whole genera.</title>
        <authorList>
            <person name="Goeker M."/>
        </authorList>
    </citation>
    <scope>NUCLEOTIDE SEQUENCE [LARGE SCALE GENOMIC DNA]</scope>
    <source>
        <strain evidence="3 4">DSM 7270</strain>
    </source>
</reference>
<dbReference type="EMBL" id="VFPV01000001">
    <property type="protein sequence ID" value="TQN07459.1"/>
    <property type="molecule type" value="Genomic_DNA"/>
</dbReference>
<comment type="similarity">
    <text evidence="1 2">Belongs to the UPF0125 (RnfH) family.</text>
</comment>
<gene>
    <name evidence="3" type="ORF">BDD18_0581</name>
</gene>
<dbReference type="Proteomes" id="UP000316993">
    <property type="component" value="Unassembled WGS sequence"/>
</dbReference>
<dbReference type="InterPro" id="IPR005346">
    <property type="entry name" value="RnfH"/>
</dbReference>
<dbReference type="InterPro" id="IPR037021">
    <property type="entry name" value="RnfH_sf"/>
</dbReference>
<name>A0A543LJC2_9BURK</name>
<dbReference type="Pfam" id="PF03658">
    <property type="entry name" value="Ub-RnfH"/>
    <property type="match status" value="1"/>
</dbReference>
<dbReference type="AlphaFoldDB" id="A0A543LJC2"/>
<evidence type="ECO:0000313" key="3">
    <source>
        <dbReference type="EMBL" id="TQN07459.1"/>
    </source>
</evidence>
<organism evidence="3 4">
    <name type="scientific">Acidovorax temperans</name>
    <dbReference type="NCBI Taxonomy" id="80878"/>
    <lineage>
        <taxon>Bacteria</taxon>
        <taxon>Pseudomonadati</taxon>
        <taxon>Pseudomonadota</taxon>
        <taxon>Betaproteobacteria</taxon>
        <taxon>Burkholderiales</taxon>
        <taxon>Comamonadaceae</taxon>
        <taxon>Acidovorax</taxon>
    </lineage>
</organism>
<dbReference type="PANTHER" id="PTHR37483:SF1">
    <property type="entry name" value="UPF0125 PROTEIN RATB"/>
    <property type="match status" value="1"/>
</dbReference>
<protein>
    <recommendedName>
        <fullName evidence="2">UPF0125 protein BDD18_0581</fullName>
    </recommendedName>
</protein>
<sequence>MAEQRVEAAGHDVTEDHALQAPLTVIVVVCLAPRQTQQWELQLPPGSTVADALQAGPSGSAWRQVSKGTALCGIWGRVVEKTTVLQHQDRVEVYRALKVDPKVARRERFAKQGARTTGLFASKRPGAKAGY</sequence>
<proteinExistence type="inferred from homology"/>
<comment type="caution">
    <text evidence="3">The sequence shown here is derived from an EMBL/GenBank/DDBJ whole genome shotgun (WGS) entry which is preliminary data.</text>
</comment>
<dbReference type="HAMAP" id="MF_00460">
    <property type="entry name" value="UPF0125_RnfH"/>
    <property type="match status" value="1"/>
</dbReference>
<evidence type="ECO:0000256" key="1">
    <source>
        <dbReference type="ARBA" id="ARBA00010645"/>
    </source>
</evidence>
<dbReference type="InterPro" id="IPR016155">
    <property type="entry name" value="Mopterin_synth/thiamin_S_b"/>
</dbReference>
<accession>A0A543LJC2</accession>
<dbReference type="Gene3D" id="3.10.20.280">
    <property type="entry name" value="RnfH-like"/>
    <property type="match status" value="1"/>
</dbReference>
<dbReference type="PANTHER" id="PTHR37483">
    <property type="entry name" value="UPF0125 PROTEIN RATB"/>
    <property type="match status" value="1"/>
</dbReference>
<evidence type="ECO:0000256" key="2">
    <source>
        <dbReference type="HAMAP-Rule" id="MF_00460"/>
    </source>
</evidence>
<evidence type="ECO:0000313" key="4">
    <source>
        <dbReference type="Proteomes" id="UP000316993"/>
    </source>
</evidence>